<feature type="coiled-coil region" evidence="1">
    <location>
        <begin position="50"/>
        <end position="77"/>
    </location>
</feature>
<name>A0A915JRT2_ROMCU</name>
<evidence type="ECO:0000256" key="1">
    <source>
        <dbReference type="SAM" id="Coils"/>
    </source>
</evidence>
<dbReference type="WBParaSite" id="nRc.2.0.1.t28576-RA">
    <property type="protein sequence ID" value="nRc.2.0.1.t28576-RA"/>
    <property type="gene ID" value="nRc.2.0.1.g28576"/>
</dbReference>
<dbReference type="AlphaFoldDB" id="A0A915JRT2"/>
<feature type="compositionally biased region" description="Basic and acidic residues" evidence="2">
    <location>
        <begin position="290"/>
        <end position="326"/>
    </location>
</feature>
<proteinExistence type="predicted"/>
<evidence type="ECO:0000313" key="3">
    <source>
        <dbReference type="Proteomes" id="UP000887565"/>
    </source>
</evidence>
<keyword evidence="3" id="KW-1185">Reference proteome</keyword>
<keyword evidence="1" id="KW-0175">Coiled coil</keyword>
<dbReference type="Proteomes" id="UP000887565">
    <property type="component" value="Unplaced"/>
</dbReference>
<organism evidence="3 4">
    <name type="scientific">Romanomermis culicivorax</name>
    <name type="common">Nematode worm</name>
    <dbReference type="NCBI Taxonomy" id="13658"/>
    <lineage>
        <taxon>Eukaryota</taxon>
        <taxon>Metazoa</taxon>
        <taxon>Ecdysozoa</taxon>
        <taxon>Nematoda</taxon>
        <taxon>Enoplea</taxon>
        <taxon>Dorylaimia</taxon>
        <taxon>Mermithida</taxon>
        <taxon>Mermithoidea</taxon>
        <taxon>Mermithidae</taxon>
        <taxon>Romanomermis</taxon>
    </lineage>
</organism>
<reference evidence="4" key="1">
    <citation type="submission" date="2022-11" db="UniProtKB">
        <authorList>
            <consortium name="WormBaseParasite"/>
        </authorList>
    </citation>
    <scope>IDENTIFICATION</scope>
</reference>
<evidence type="ECO:0000313" key="4">
    <source>
        <dbReference type="WBParaSite" id="nRc.2.0.1.t28576-RA"/>
    </source>
</evidence>
<sequence>MDHEKLELVIIADPPIATTPASGSKGAIEEGRLMEIVETEIEKQPQILEKEKYEKAAIELGKQLENMKAEEEETSEEPFVEIVSKIGSEEDENPRANVLPAPPVVMQIKRQAKEKRIAQDVTKAELDKVKSGNFQQPARNPNDKIKYRRGLGKRGQVLNKALKEGKYILDYQYGRANLPEKLWQAQLAEWMTMQLPWKTYEAAVWACACLFIKLWRLGKNLKKKVGYRVKQAYNKPAASKVPRRWVEKYSNVRRREKSETPDKDRKRKHESQQRDEKRREKSMSRQKRRKENDEESKCRRQKEYERREESPERKQEGKKGTKEHKDSRKSRAPSLDRARNNEMAQQGVPMCNTNAMMQAQQQQVPYLPPNYPGLPMLLPSAAVPPPTQFQMPQFRVMQFQPGQGLYYHQFLVPPGVQMPPPTIIPPIRNVQGEEQMDIPAQLMESSVGVLANYDYLCFVFYVALALHLRAECGLRSYNDPFDQEVYPLEGKAA</sequence>
<feature type="region of interest" description="Disordered" evidence="2">
    <location>
        <begin position="240"/>
        <end position="341"/>
    </location>
</feature>
<feature type="compositionally biased region" description="Basic and acidic residues" evidence="2">
    <location>
        <begin position="256"/>
        <end position="283"/>
    </location>
</feature>
<protein>
    <submittedName>
        <fullName evidence="4">Uncharacterized protein</fullName>
    </submittedName>
</protein>
<accession>A0A915JRT2</accession>
<evidence type="ECO:0000256" key="2">
    <source>
        <dbReference type="SAM" id="MobiDB-lite"/>
    </source>
</evidence>